<evidence type="ECO:0000313" key="2">
    <source>
        <dbReference type="EMBL" id="RHY88838.1"/>
    </source>
</evidence>
<dbReference type="AlphaFoldDB" id="A0A397EJF2"/>
<gene>
    <name evidence="2" type="ORF">DYB31_005531</name>
</gene>
<feature type="region of interest" description="Disordered" evidence="1">
    <location>
        <begin position="1"/>
        <end position="41"/>
    </location>
</feature>
<evidence type="ECO:0000313" key="3">
    <source>
        <dbReference type="Proteomes" id="UP000266196"/>
    </source>
</evidence>
<name>A0A397EJF2_APHAT</name>
<reference evidence="2 3" key="1">
    <citation type="submission" date="2018-08" db="EMBL/GenBank/DDBJ databases">
        <title>Aphanomyces genome sequencing and annotation.</title>
        <authorList>
            <person name="Minardi D."/>
            <person name="Oidtmann B."/>
            <person name="Van Der Giezen M."/>
            <person name="Studholme D.J."/>
        </authorList>
    </citation>
    <scope>NUCLEOTIDE SEQUENCE [LARGE SCALE GENOMIC DNA]</scope>
    <source>
        <strain evidence="2 3">197901</strain>
    </source>
</reference>
<dbReference type="VEuPathDB" id="FungiDB:H257_06168"/>
<sequence>MLDGMSLSPEKPIPRMTSAFPSQPNNLNESTEGPTIDDDGEYDEGSYVTATFKLTVNERLTVLQTLILRIEETTKEGEQVSAAIEASIEVKAKLDLLKVAMGGRKAQIGFFGGDVCFALLVDICRDRIFEGKMTEQKLLKEYKACREKELGGGASDILIHFEPM</sequence>
<evidence type="ECO:0000256" key="1">
    <source>
        <dbReference type="SAM" id="MobiDB-lite"/>
    </source>
</evidence>
<comment type="caution">
    <text evidence="2">The sequence shown here is derived from an EMBL/GenBank/DDBJ whole genome shotgun (WGS) entry which is preliminary data.</text>
</comment>
<dbReference type="EMBL" id="QUTE01018778">
    <property type="protein sequence ID" value="RHY88838.1"/>
    <property type="molecule type" value="Genomic_DNA"/>
</dbReference>
<feature type="compositionally biased region" description="Polar residues" evidence="1">
    <location>
        <begin position="19"/>
        <end position="33"/>
    </location>
</feature>
<accession>A0A397EJF2</accession>
<dbReference type="Proteomes" id="UP000266196">
    <property type="component" value="Unassembled WGS sequence"/>
</dbReference>
<organism evidence="2 3">
    <name type="scientific">Aphanomyces astaci</name>
    <name type="common">Crayfish plague agent</name>
    <dbReference type="NCBI Taxonomy" id="112090"/>
    <lineage>
        <taxon>Eukaryota</taxon>
        <taxon>Sar</taxon>
        <taxon>Stramenopiles</taxon>
        <taxon>Oomycota</taxon>
        <taxon>Saprolegniomycetes</taxon>
        <taxon>Saprolegniales</taxon>
        <taxon>Verrucalvaceae</taxon>
        <taxon>Aphanomyces</taxon>
    </lineage>
</organism>
<proteinExistence type="predicted"/>
<protein>
    <submittedName>
        <fullName evidence="2">Uncharacterized protein</fullName>
    </submittedName>
</protein>